<protein>
    <recommendedName>
        <fullName evidence="8">Guanylate cyclase domain-containing protein</fullName>
    </recommendedName>
</protein>
<evidence type="ECO:0000259" key="8">
    <source>
        <dbReference type="PROSITE" id="PS50125"/>
    </source>
</evidence>
<dbReference type="InterPro" id="IPR001054">
    <property type="entry name" value="A/G_cyclase"/>
</dbReference>
<dbReference type="Pfam" id="PF00211">
    <property type="entry name" value="Guanylate_cyc"/>
    <property type="match status" value="1"/>
</dbReference>
<evidence type="ECO:0000256" key="5">
    <source>
        <dbReference type="ARBA" id="ARBA00022989"/>
    </source>
</evidence>
<feature type="transmembrane region" description="Helical" evidence="7">
    <location>
        <begin position="291"/>
        <end position="309"/>
    </location>
</feature>
<reference evidence="10" key="1">
    <citation type="submission" date="2017-09" db="EMBL/GenBank/DDBJ databases">
        <title>Depth-based differentiation of microbial function through sediment-hosted aquifers and enrichment of novel symbionts in the deep terrestrial subsurface.</title>
        <authorList>
            <person name="Probst A.J."/>
            <person name="Ladd B."/>
            <person name="Jarett J.K."/>
            <person name="Geller-Mcgrath D.E."/>
            <person name="Sieber C.M.K."/>
            <person name="Emerson J.B."/>
            <person name="Anantharaman K."/>
            <person name="Thomas B.C."/>
            <person name="Malmstrom R."/>
            <person name="Stieglmeier M."/>
            <person name="Klingl A."/>
            <person name="Woyke T."/>
            <person name="Ryan C.M."/>
            <person name="Banfield J.F."/>
        </authorList>
    </citation>
    <scope>NUCLEOTIDE SEQUENCE [LARGE SCALE GENOMIC DNA]</scope>
</reference>
<dbReference type="SUPFAM" id="SSF55073">
    <property type="entry name" value="Nucleotide cyclase"/>
    <property type="match status" value="1"/>
</dbReference>
<dbReference type="EMBL" id="PFDW01000033">
    <property type="protein sequence ID" value="PJE58284.1"/>
    <property type="molecule type" value="Genomic_DNA"/>
</dbReference>
<dbReference type="InterPro" id="IPR050697">
    <property type="entry name" value="Adenylyl/Guanylyl_Cyclase_3/4"/>
</dbReference>
<gene>
    <name evidence="9" type="ORF">COU81_01530</name>
</gene>
<feature type="transmembrane region" description="Helical" evidence="7">
    <location>
        <begin position="316"/>
        <end position="338"/>
    </location>
</feature>
<name>A0A2M8KEE2_9BACT</name>
<dbReference type="Pfam" id="PF05226">
    <property type="entry name" value="CHASE2"/>
    <property type="match status" value="1"/>
</dbReference>
<dbReference type="PANTHER" id="PTHR43081:SF1">
    <property type="entry name" value="ADENYLATE CYCLASE, TERMINAL-DIFFERENTIATION SPECIFIC"/>
    <property type="match status" value="1"/>
</dbReference>
<dbReference type="PANTHER" id="PTHR43081">
    <property type="entry name" value="ADENYLATE CYCLASE, TERMINAL-DIFFERENTIATION SPECIFIC-RELATED"/>
    <property type="match status" value="1"/>
</dbReference>
<feature type="transmembrane region" description="Helical" evidence="7">
    <location>
        <begin position="7"/>
        <end position="31"/>
    </location>
</feature>
<dbReference type="SMART" id="SM01080">
    <property type="entry name" value="CHASE2"/>
    <property type="match status" value="1"/>
</dbReference>
<dbReference type="SMART" id="SM00044">
    <property type="entry name" value="CYCc"/>
    <property type="match status" value="1"/>
</dbReference>
<evidence type="ECO:0000256" key="1">
    <source>
        <dbReference type="ARBA" id="ARBA00004196"/>
    </source>
</evidence>
<dbReference type="InterPro" id="IPR029787">
    <property type="entry name" value="Nucleotide_cyclase"/>
</dbReference>
<sequence length="609" mass="67648">MIKRKKLLTNIAISLLVSGFLSGLFIGGYFAKSQFKVADRLFLPSKTTGQVLIVAIDNKSISKIGQWPWPRKVIALLIDSLGSLEPSIIGVDINFSEESQFGKADDEALADALSSNNVVLPKEASSLSKIKIDDKVYFRADNLISPIDVLAKQAISFGHVNVFPDNDGIIRNIPNYFNWDGQRLNSFATTLVKESGIILKTLQPNEPMLKVNFIGPSSAIKYISAVDVIDKNVEASEIKDKIIIIGATSADLHDTQTTPTSRSRPMPGAEIHANAIETIISGKYIFPVSDTWTLFVIFLMSFLALAIVLKIRRLSLLIFFAGISLISYNLISLLAFEYGKIFNLIYPNLAFVLSFIASTLFQYFSEGKEKDFLRRSFQQYLSPSVIDQIIDNPDKLKLGGDKKDLTIFFSDIRGFTTLTEATSAEELVSFLNRYFTAVTEVILKNKGVVDKFIGDAVMAFWGAPNELDNHALWACRASLEIKAKLVEFQKEWKEKGINFNIGIGINSGEVIVGNMGSDQRFDYTVIGDNVNVASRLEGLNKQFSTNIIVSLATLKKLAKSAINKVEILEPKEWDKFDIKIEGNIQFLARCLGEVMVKGKTKPILIFELS</sequence>
<dbReference type="Gene3D" id="3.30.70.1230">
    <property type="entry name" value="Nucleotide cyclase"/>
    <property type="match status" value="1"/>
</dbReference>
<accession>A0A2M8KEE2</accession>
<dbReference type="CDD" id="cd07302">
    <property type="entry name" value="CHD"/>
    <property type="match status" value="1"/>
</dbReference>
<dbReference type="FunFam" id="3.30.70.1230:FF:000016">
    <property type="entry name" value="Adenylate/guanylate cyclase domain-containing protein"/>
    <property type="match status" value="1"/>
</dbReference>
<keyword evidence="4 7" id="KW-0812">Transmembrane</keyword>
<dbReference type="GO" id="GO:0035556">
    <property type="term" value="P:intracellular signal transduction"/>
    <property type="evidence" value="ECO:0007669"/>
    <property type="project" value="InterPro"/>
</dbReference>
<keyword evidence="5 7" id="KW-1133">Transmembrane helix</keyword>
<dbReference type="GO" id="GO:0006171">
    <property type="term" value="P:cAMP biosynthetic process"/>
    <property type="evidence" value="ECO:0007669"/>
    <property type="project" value="TreeGrafter"/>
</dbReference>
<dbReference type="AlphaFoldDB" id="A0A2M8KEE2"/>
<comment type="similarity">
    <text evidence="2">Belongs to the adenylyl cyclase class-3 family.</text>
</comment>
<feature type="transmembrane region" description="Helical" evidence="7">
    <location>
        <begin position="344"/>
        <end position="365"/>
    </location>
</feature>
<dbReference type="GO" id="GO:0004016">
    <property type="term" value="F:adenylate cyclase activity"/>
    <property type="evidence" value="ECO:0007669"/>
    <property type="project" value="UniProtKB-ARBA"/>
</dbReference>
<proteinExistence type="inferred from homology"/>
<evidence type="ECO:0000256" key="6">
    <source>
        <dbReference type="ARBA" id="ARBA00023136"/>
    </source>
</evidence>
<keyword evidence="3" id="KW-1003">Cell membrane</keyword>
<dbReference type="Proteomes" id="UP000231450">
    <property type="component" value="Unassembled WGS sequence"/>
</dbReference>
<evidence type="ECO:0000256" key="7">
    <source>
        <dbReference type="SAM" id="Phobius"/>
    </source>
</evidence>
<feature type="domain" description="Guanylate cyclase" evidence="8">
    <location>
        <begin position="406"/>
        <end position="537"/>
    </location>
</feature>
<comment type="caution">
    <text evidence="9">The sequence shown here is derived from an EMBL/GenBank/DDBJ whole genome shotgun (WGS) entry which is preliminary data.</text>
</comment>
<dbReference type="PROSITE" id="PS50125">
    <property type="entry name" value="GUANYLATE_CYCLASE_2"/>
    <property type="match status" value="1"/>
</dbReference>
<organism evidence="9 10">
    <name type="scientific">Candidatus Portnoybacteria bacterium CG10_big_fil_rev_8_21_14_0_10_36_7</name>
    <dbReference type="NCBI Taxonomy" id="1974812"/>
    <lineage>
        <taxon>Bacteria</taxon>
        <taxon>Candidatus Portnoyibacteriota</taxon>
    </lineage>
</organism>
<evidence type="ECO:0000313" key="9">
    <source>
        <dbReference type="EMBL" id="PJE58284.1"/>
    </source>
</evidence>
<evidence type="ECO:0000256" key="3">
    <source>
        <dbReference type="ARBA" id="ARBA00022475"/>
    </source>
</evidence>
<evidence type="ECO:0000256" key="4">
    <source>
        <dbReference type="ARBA" id="ARBA00022692"/>
    </source>
</evidence>
<evidence type="ECO:0000313" key="10">
    <source>
        <dbReference type="Proteomes" id="UP000231450"/>
    </source>
</evidence>
<keyword evidence="6 7" id="KW-0472">Membrane</keyword>
<evidence type="ECO:0000256" key="2">
    <source>
        <dbReference type="ARBA" id="ARBA00005381"/>
    </source>
</evidence>
<comment type="subcellular location">
    <subcellularLocation>
        <location evidence="1">Cell envelope</location>
    </subcellularLocation>
</comment>
<dbReference type="InterPro" id="IPR007890">
    <property type="entry name" value="CHASE2"/>
</dbReference>
<dbReference type="GO" id="GO:0030313">
    <property type="term" value="C:cell envelope"/>
    <property type="evidence" value="ECO:0007669"/>
    <property type="project" value="UniProtKB-SubCell"/>
</dbReference>